<reference evidence="2" key="1">
    <citation type="journal article" date="2022" name="Mol. Ecol. Resour.">
        <title>The genomes of chicory, endive, great burdock and yacon provide insights into Asteraceae palaeo-polyploidization history and plant inulin production.</title>
        <authorList>
            <person name="Fan W."/>
            <person name="Wang S."/>
            <person name="Wang H."/>
            <person name="Wang A."/>
            <person name="Jiang F."/>
            <person name="Liu H."/>
            <person name="Zhao H."/>
            <person name="Xu D."/>
            <person name="Zhang Y."/>
        </authorList>
    </citation>
    <scope>NUCLEOTIDE SEQUENCE [LARGE SCALE GENOMIC DNA]</scope>
    <source>
        <strain evidence="2">cv. Yunnan</strain>
    </source>
</reference>
<protein>
    <submittedName>
        <fullName evidence="1">Uncharacterized protein</fullName>
    </submittedName>
</protein>
<dbReference type="EMBL" id="CM042021">
    <property type="protein sequence ID" value="KAI3816975.1"/>
    <property type="molecule type" value="Genomic_DNA"/>
</dbReference>
<comment type="caution">
    <text evidence="1">The sequence shown here is derived from an EMBL/GenBank/DDBJ whole genome shotgun (WGS) entry which is preliminary data.</text>
</comment>
<proteinExistence type="predicted"/>
<name>A0ACB9J9L6_9ASTR</name>
<sequence>MKSTNLFLTSPCRHYNSHHRRHKELQKPMLTYTFSKMSGPCAIFSGSPGNGSSTLIIVVAEKCNPKIMALNEGEKSGVNGRVRPGFPADLDPTEPVALFDPEPCNATISAEPNFPVESFPADPKELYEPDTCITII</sequence>
<reference evidence="1 2" key="2">
    <citation type="journal article" date="2022" name="Mol. Ecol. Resour.">
        <title>The genomes of chicory, endive, great burdock and yacon provide insights into Asteraceae paleo-polyploidization history and plant inulin production.</title>
        <authorList>
            <person name="Fan W."/>
            <person name="Wang S."/>
            <person name="Wang H."/>
            <person name="Wang A."/>
            <person name="Jiang F."/>
            <person name="Liu H."/>
            <person name="Zhao H."/>
            <person name="Xu D."/>
            <person name="Zhang Y."/>
        </authorList>
    </citation>
    <scope>NUCLEOTIDE SEQUENCE [LARGE SCALE GENOMIC DNA]</scope>
    <source>
        <strain evidence="2">cv. Yunnan</strain>
        <tissue evidence="1">Leaves</tissue>
    </source>
</reference>
<evidence type="ECO:0000313" key="1">
    <source>
        <dbReference type="EMBL" id="KAI3816975.1"/>
    </source>
</evidence>
<gene>
    <name evidence="1" type="ORF">L1987_10761</name>
</gene>
<accession>A0ACB9J9L6</accession>
<keyword evidence="2" id="KW-1185">Reference proteome</keyword>
<organism evidence="1 2">
    <name type="scientific">Smallanthus sonchifolius</name>
    <dbReference type="NCBI Taxonomy" id="185202"/>
    <lineage>
        <taxon>Eukaryota</taxon>
        <taxon>Viridiplantae</taxon>
        <taxon>Streptophyta</taxon>
        <taxon>Embryophyta</taxon>
        <taxon>Tracheophyta</taxon>
        <taxon>Spermatophyta</taxon>
        <taxon>Magnoliopsida</taxon>
        <taxon>eudicotyledons</taxon>
        <taxon>Gunneridae</taxon>
        <taxon>Pentapetalae</taxon>
        <taxon>asterids</taxon>
        <taxon>campanulids</taxon>
        <taxon>Asterales</taxon>
        <taxon>Asteraceae</taxon>
        <taxon>Asteroideae</taxon>
        <taxon>Heliantheae alliance</taxon>
        <taxon>Millerieae</taxon>
        <taxon>Smallanthus</taxon>
    </lineage>
</organism>
<evidence type="ECO:0000313" key="2">
    <source>
        <dbReference type="Proteomes" id="UP001056120"/>
    </source>
</evidence>
<dbReference type="Proteomes" id="UP001056120">
    <property type="component" value="Linkage Group LG04"/>
</dbReference>